<dbReference type="PANTHER" id="PTHR12526:SF630">
    <property type="entry name" value="GLYCOSYLTRANSFERASE"/>
    <property type="match status" value="1"/>
</dbReference>
<dbReference type="GO" id="GO:0016757">
    <property type="term" value="F:glycosyltransferase activity"/>
    <property type="evidence" value="ECO:0007669"/>
    <property type="project" value="InterPro"/>
</dbReference>
<dbReference type="Gene3D" id="3.40.50.11090">
    <property type="match status" value="1"/>
</dbReference>
<evidence type="ECO:0000313" key="2">
    <source>
        <dbReference type="EMBL" id="RNM33779.1"/>
    </source>
</evidence>
<name>A0A3N0I9V1_9ACTN</name>
<dbReference type="SUPFAM" id="SSF53756">
    <property type="entry name" value="UDP-Glycosyltransferase/glycogen phosphorylase"/>
    <property type="match status" value="2"/>
</dbReference>
<reference evidence="3" key="1">
    <citation type="submission" date="2018-05" db="EMBL/GenBank/DDBJ databases">
        <title>Genome Sequencing of selected type strains of the family Eggerthellaceae.</title>
        <authorList>
            <person name="Danylec N."/>
            <person name="Stoll D.A."/>
            <person name="Doetsch A."/>
            <person name="Huch M."/>
        </authorList>
    </citation>
    <scope>NUCLEOTIDE SEQUENCE [LARGE SCALE GENOMIC DNA]</scope>
    <source>
        <strain evidence="3">DSM 22006</strain>
    </source>
</reference>
<feature type="domain" description="Glycosyl transferase family 1" evidence="1">
    <location>
        <begin position="653"/>
        <end position="745"/>
    </location>
</feature>
<comment type="caution">
    <text evidence="2">The sequence shown here is derived from an EMBL/GenBank/DDBJ whole genome shotgun (WGS) entry which is preliminary data.</text>
</comment>
<organism evidence="2 3">
    <name type="scientific">Slackia isoflavoniconvertens</name>
    <dbReference type="NCBI Taxonomy" id="572010"/>
    <lineage>
        <taxon>Bacteria</taxon>
        <taxon>Bacillati</taxon>
        <taxon>Actinomycetota</taxon>
        <taxon>Coriobacteriia</taxon>
        <taxon>Eggerthellales</taxon>
        <taxon>Eggerthellaceae</taxon>
        <taxon>Slackia</taxon>
    </lineage>
</organism>
<dbReference type="PANTHER" id="PTHR12526">
    <property type="entry name" value="GLYCOSYLTRANSFERASE"/>
    <property type="match status" value="1"/>
</dbReference>
<keyword evidence="3" id="KW-1185">Reference proteome</keyword>
<sequence>MIEGLKIMGRFSALKENAAYVYKEEGLAVFAERMAFHIKRRLQRPANAIPFEDYATDVLYINGCAYSVPQPIRYRVDHQVEQLRAHGISARRIDAWNLNKDCVRTARVFIIFRCPYSDAIGDFIQLAKSLNKVVLFDIDDLVIDRFYTDQIPFLDTLSPEDRKGYDDGVDAMQKTMMLCDGVVTTTDALANELLKYHKNVCINRNVASDEMVYFSERAIQERDLFPLQSRDEVNRKDLKRWKNAKQRSESRDKTQVHIGYFSGSITHNDDFEAIVSPIKRIFESYPNVRLHVVGELTVPDGLKGYEDRIVAVPFMPWRRLPKLISEMDINIAPLVDSIFNRAKSENKWLEASLVKVPTIASNVGAFRDAIKSGEDGFLCDSEDDWFNALSLLIENEPLRKQVGHAAYEVCINSKTTLSSGFRFAQYIRSQFRENIAFAMPSLDISGGNLVTFKHAIIMKKHGYDITIIDGYGEDRWYSSEGEEIPVLNRNVLPENIDGCPIDMSFDKAVGTFWETQQFIERYRKIDKRFYLVQGQEQGFYQPCDENRIKIGGTYSCKNVTVLTISKWCDAWLRGRFGVEARLARNGLNLDSFHVCGRDYSGKIRVLIEGDSSVAHKNVDESFKIANRLNREKFEVWYLSYKGEPKDFYRYDKYLHAVPHEEVGAIYEQCHILLKTSILESFSYPPLEMMATGGIPVVLENPGNREYLVDGENCLLFSEGEDDKAVDCINRIVNDEALRNRLIQGALNTAKSRDWAMLEDEIARLYE</sequence>
<dbReference type="InterPro" id="IPR001296">
    <property type="entry name" value="Glyco_trans_1"/>
</dbReference>
<gene>
    <name evidence="2" type="ORF">DMP05_07835</name>
</gene>
<dbReference type="AlphaFoldDB" id="A0A3N0I9V1"/>
<evidence type="ECO:0000259" key="1">
    <source>
        <dbReference type="Pfam" id="PF00534"/>
    </source>
</evidence>
<dbReference type="EMBL" id="QIBZ01000014">
    <property type="protein sequence ID" value="RNM33779.1"/>
    <property type="molecule type" value="Genomic_DNA"/>
</dbReference>
<proteinExistence type="predicted"/>
<evidence type="ECO:0000313" key="3">
    <source>
        <dbReference type="Proteomes" id="UP000271472"/>
    </source>
</evidence>
<dbReference type="CDD" id="cd03801">
    <property type="entry name" value="GT4_PimA-like"/>
    <property type="match status" value="1"/>
</dbReference>
<dbReference type="Proteomes" id="UP000271472">
    <property type="component" value="Unassembled WGS sequence"/>
</dbReference>
<dbReference type="Pfam" id="PF13692">
    <property type="entry name" value="Glyco_trans_1_4"/>
    <property type="match status" value="1"/>
</dbReference>
<dbReference type="RefSeq" id="WP_123219919.1">
    <property type="nucleotide sequence ID" value="NZ_JACHYQ010000003.1"/>
</dbReference>
<accession>A0A3N0I9V1</accession>
<protein>
    <submittedName>
        <fullName evidence="2">Glycosyltransferase</fullName>
    </submittedName>
</protein>
<dbReference type="Gene3D" id="3.40.50.2000">
    <property type="entry name" value="Glycogen Phosphorylase B"/>
    <property type="match status" value="2"/>
</dbReference>
<dbReference type="Pfam" id="PF00534">
    <property type="entry name" value="Glycos_transf_1"/>
    <property type="match status" value="1"/>
</dbReference>
<keyword evidence="2" id="KW-0808">Transferase</keyword>
<dbReference type="GeneID" id="98663350"/>